<evidence type="ECO:0000313" key="2">
    <source>
        <dbReference type="EMBL" id="GGM15739.1"/>
    </source>
</evidence>
<reference evidence="2" key="2">
    <citation type="submission" date="2020-09" db="EMBL/GenBank/DDBJ databases">
        <authorList>
            <person name="Sun Q."/>
            <person name="Zhou Y."/>
        </authorList>
    </citation>
    <scope>NUCLEOTIDE SEQUENCE</scope>
    <source>
        <strain evidence="2">CGMCC 4.7308</strain>
    </source>
</reference>
<keyword evidence="1" id="KW-1133">Transmembrane helix</keyword>
<keyword evidence="3" id="KW-1185">Reference proteome</keyword>
<accession>A0A917TB31</accession>
<keyword evidence="1" id="KW-0472">Membrane</keyword>
<proteinExistence type="predicted"/>
<name>A0A917TB31_9ACTN</name>
<comment type="caution">
    <text evidence="2">The sequence shown here is derived from an EMBL/GenBank/DDBJ whole genome shotgun (WGS) entry which is preliminary data.</text>
</comment>
<feature type="transmembrane region" description="Helical" evidence="1">
    <location>
        <begin position="31"/>
        <end position="51"/>
    </location>
</feature>
<evidence type="ECO:0000313" key="3">
    <source>
        <dbReference type="Proteomes" id="UP000655208"/>
    </source>
</evidence>
<sequence length="88" mass="8891">MNMSSPDPGVSFSAKASKPVFVDEGGSPAPLILYLVGAAVFVAIAIGIYQAPLLAPWTVPAAILGGTLIILGGLMSIKAAVAELLGRR</sequence>
<reference evidence="2" key="1">
    <citation type="journal article" date="2014" name="Int. J. Syst. Evol. Microbiol.">
        <title>Complete genome sequence of Corynebacterium casei LMG S-19264T (=DSM 44701T), isolated from a smear-ripened cheese.</title>
        <authorList>
            <consortium name="US DOE Joint Genome Institute (JGI-PGF)"/>
            <person name="Walter F."/>
            <person name="Albersmeier A."/>
            <person name="Kalinowski J."/>
            <person name="Ruckert C."/>
        </authorList>
    </citation>
    <scope>NUCLEOTIDE SEQUENCE</scope>
    <source>
        <strain evidence="2">CGMCC 4.7308</strain>
    </source>
</reference>
<dbReference type="Proteomes" id="UP000655208">
    <property type="component" value="Unassembled WGS sequence"/>
</dbReference>
<protein>
    <submittedName>
        <fullName evidence="2">Uncharacterized protein</fullName>
    </submittedName>
</protein>
<organism evidence="2 3">
    <name type="scientific">Nakamurella endophytica</name>
    <dbReference type="NCBI Taxonomy" id="1748367"/>
    <lineage>
        <taxon>Bacteria</taxon>
        <taxon>Bacillati</taxon>
        <taxon>Actinomycetota</taxon>
        <taxon>Actinomycetes</taxon>
        <taxon>Nakamurellales</taxon>
        <taxon>Nakamurellaceae</taxon>
        <taxon>Nakamurella</taxon>
    </lineage>
</organism>
<feature type="transmembrane region" description="Helical" evidence="1">
    <location>
        <begin position="57"/>
        <end position="81"/>
    </location>
</feature>
<dbReference type="AlphaFoldDB" id="A0A917TB31"/>
<keyword evidence="1" id="KW-0812">Transmembrane</keyword>
<evidence type="ECO:0000256" key="1">
    <source>
        <dbReference type="SAM" id="Phobius"/>
    </source>
</evidence>
<gene>
    <name evidence="2" type="ORF">GCM10011594_39730</name>
</gene>
<dbReference type="EMBL" id="BMNA01000015">
    <property type="protein sequence ID" value="GGM15739.1"/>
    <property type="molecule type" value="Genomic_DNA"/>
</dbReference>